<dbReference type="GeneID" id="70138203"/>
<dbReference type="GO" id="GO:0004180">
    <property type="term" value="F:carboxypeptidase activity"/>
    <property type="evidence" value="ECO:0007669"/>
    <property type="project" value="TreeGrafter"/>
</dbReference>
<feature type="compositionally biased region" description="Polar residues" evidence="2">
    <location>
        <begin position="1"/>
        <end position="10"/>
    </location>
</feature>
<sequence>MSCTSSFQTPRETKLPAPREGREKDQDIGISRTVAFSLEPTRRFLFAVIAVTTVALTALSRCRESIVNPLSFQPWRSHPFTHPTLEGSVSLPTLETVLLSEPNASCAADWSYYYTSQSHFAGEGKAQGLWTEKKWREFGIPETDIIKYNASISEPVQQRLVLIDTSNPQSPSVMYEAKLMEELPPNDHSEIRTPAFHGQSSSGDVTAQFVYVNFGRDQDYDELERENVSVKGKIAIVKYGMGYRAEKMTIAAKRGLVGILIYTDPQQDGNITEGNGYKAYPDGPARPETCIERGAIGSIRNASAGNPSIPGHFIPSLPVSYGDIVPFLKALHGHGPKAADMSSDWHGGGLYYKRVEYHVGPSPSHVVLNLDNQMSFPTKDVYQVIGTIKGSTEDEVIILGNHRDSWGPGAGDSISGAAALMEVVRSFGAAYRMGWRPRRTIMFISWEGAEVGQVGSQPWIASHLPWLQKTAVAYLNVVVAAGGTQFQVKATPLLQRVIHKATKAVASPEGRTVFDHWGGEMIAAGGGDAIPFLETACVSTVDFSFGAVYWAYHSNFDTFAWMNTSGDPGWKYHVTSAKIWSLIAAYLSESPVLQIRAAEYAIAMRKYIKRIRDAIPGSASFDLAPLENAIEEYHNASMILDAYASSLEPTETAETIRQVNQKYLNLERQFCYKGAHLVYEFSAFYTDPPEFPRLYWSLELGDLEAAQGWMDIIQARIKNAADLLKL</sequence>
<dbReference type="SUPFAM" id="SSF47672">
    <property type="entry name" value="Transferrin receptor-like dimerisation domain"/>
    <property type="match status" value="1"/>
</dbReference>
<feature type="compositionally biased region" description="Basic and acidic residues" evidence="2">
    <location>
        <begin position="11"/>
        <end position="26"/>
    </location>
</feature>
<dbReference type="AlphaFoldDB" id="A0A9P8UCB6"/>
<name>A0A9P8UCB6_9PEZI</name>
<dbReference type="Gene3D" id="3.40.630.10">
    <property type="entry name" value="Zn peptidases"/>
    <property type="match status" value="1"/>
</dbReference>
<feature type="domain" description="PA" evidence="3">
    <location>
        <begin position="205"/>
        <end position="295"/>
    </location>
</feature>
<comment type="caution">
    <text evidence="6">The sequence shown here is derived from an EMBL/GenBank/DDBJ whole genome shotgun (WGS) entry which is preliminary data.</text>
</comment>
<evidence type="ECO:0000259" key="5">
    <source>
        <dbReference type="Pfam" id="PF04389"/>
    </source>
</evidence>
<dbReference type="Proteomes" id="UP000758603">
    <property type="component" value="Unassembled WGS sequence"/>
</dbReference>
<reference evidence="6" key="1">
    <citation type="journal article" date="2021" name="Nat. Commun.">
        <title>Genetic determinants of endophytism in the Arabidopsis root mycobiome.</title>
        <authorList>
            <person name="Mesny F."/>
            <person name="Miyauchi S."/>
            <person name="Thiergart T."/>
            <person name="Pickel B."/>
            <person name="Atanasova L."/>
            <person name="Karlsson M."/>
            <person name="Huettel B."/>
            <person name="Barry K.W."/>
            <person name="Haridas S."/>
            <person name="Chen C."/>
            <person name="Bauer D."/>
            <person name="Andreopoulos W."/>
            <person name="Pangilinan J."/>
            <person name="LaButti K."/>
            <person name="Riley R."/>
            <person name="Lipzen A."/>
            <person name="Clum A."/>
            <person name="Drula E."/>
            <person name="Henrissat B."/>
            <person name="Kohler A."/>
            <person name="Grigoriev I.V."/>
            <person name="Martin F.M."/>
            <person name="Hacquard S."/>
        </authorList>
    </citation>
    <scope>NUCLEOTIDE SEQUENCE</scope>
    <source>
        <strain evidence="6">MPI-SDFR-AT-0073</strain>
    </source>
</reference>
<comment type="similarity">
    <text evidence="1">Belongs to the peptidase M28 family. M28B subfamily.</text>
</comment>
<dbReference type="RefSeq" id="XP_045953721.1">
    <property type="nucleotide sequence ID" value="XM_046109312.1"/>
</dbReference>
<evidence type="ECO:0000259" key="3">
    <source>
        <dbReference type="Pfam" id="PF02225"/>
    </source>
</evidence>
<dbReference type="Pfam" id="PF04389">
    <property type="entry name" value="Peptidase_M28"/>
    <property type="match status" value="1"/>
</dbReference>
<dbReference type="InterPro" id="IPR036757">
    <property type="entry name" value="TFR-like_dimer_dom_sf"/>
</dbReference>
<evidence type="ECO:0000259" key="4">
    <source>
        <dbReference type="Pfam" id="PF04253"/>
    </source>
</evidence>
<dbReference type="Gene3D" id="1.20.930.40">
    <property type="entry name" value="Transferrin receptor-like, dimerisation domain"/>
    <property type="match status" value="1"/>
</dbReference>
<evidence type="ECO:0000256" key="2">
    <source>
        <dbReference type="SAM" id="MobiDB-lite"/>
    </source>
</evidence>
<proteinExistence type="inferred from homology"/>
<evidence type="ECO:0000313" key="6">
    <source>
        <dbReference type="EMBL" id="KAH6647207.1"/>
    </source>
</evidence>
<organism evidence="6 7">
    <name type="scientific">Truncatella angustata</name>
    <dbReference type="NCBI Taxonomy" id="152316"/>
    <lineage>
        <taxon>Eukaryota</taxon>
        <taxon>Fungi</taxon>
        <taxon>Dikarya</taxon>
        <taxon>Ascomycota</taxon>
        <taxon>Pezizomycotina</taxon>
        <taxon>Sordariomycetes</taxon>
        <taxon>Xylariomycetidae</taxon>
        <taxon>Amphisphaeriales</taxon>
        <taxon>Sporocadaceae</taxon>
        <taxon>Truncatella</taxon>
    </lineage>
</organism>
<dbReference type="PANTHER" id="PTHR10404:SF46">
    <property type="entry name" value="VACUOLAR PROTEIN SORTING-ASSOCIATED PROTEIN 70"/>
    <property type="match status" value="1"/>
</dbReference>
<dbReference type="InterPro" id="IPR007365">
    <property type="entry name" value="TFR-like_dimer_dom"/>
</dbReference>
<dbReference type="Gene3D" id="3.50.30.30">
    <property type="match status" value="1"/>
</dbReference>
<evidence type="ECO:0000256" key="1">
    <source>
        <dbReference type="ARBA" id="ARBA00005634"/>
    </source>
</evidence>
<dbReference type="InterPro" id="IPR046450">
    <property type="entry name" value="PA_dom_sf"/>
</dbReference>
<feature type="region of interest" description="Disordered" evidence="2">
    <location>
        <begin position="1"/>
        <end position="26"/>
    </location>
</feature>
<dbReference type="EMBL" id="JAGPXC010000009">
    <property type="protein sequence ID" value="KAH6647207.1"/>
    <property type="molecule type" value="Genomic_DNA"/>
</dbReference>
<dbReference type="Pfam" id="PF02225">
    <property type="entry name" value="PA"/>
    <property type="match status" value="1"/>
</dbReference>
<dbReference type="PANTHER" id="PTHR10404">
    <property type="entry name" value="N-ACETYLATED-ALPHA-LINKED ACIDIC DIPEPTIDASE"/>
    <property type="match status" value="1"/>
</dbReference>
<dbReference type="SUPFAM" id="SSF52025">
    <property type="entry name" value="PA domain"/>
    <property type="match status" value="1"/>
</dbReference>
<evidence type="ECO:0008006" key="8">
    <source>
        <dbReference type="Google" id="ProtNLM"/>
    </source>
</evidence>
<dbReference type="FunFam" id="3.40.630.10:FF:000101">
    <property type="entry name" value="N-acetylated alpha-linked acidic dipeptidase like 1"/>
    <property type="match status" value="1"/>
</dbReference>
<dbReference type="InterPro" id="IPR039373">
    <property type="entry name" value="Peptidase_M28B"/>
</dbReference>
<feature type="domain" description="Peptidase M28" evidence="5">
    <location>
        <begin position="384"/>
        <end position="562"/>
    </location>
</feature>
<protein>
    <recommendedName>
        <fullName evidence="8">Glutamate carboxypeptidase</fullName>
    </recommendedName>
</protein>
<dbReference type="SUPFAM" id="SSF53187">
    <property type="entry name" value="Zn-dependent exopeptidases"/>
    <property type="match status" value="1"/>
</dbReference>
<dbReference type="Pfam" id="PF04253">
    <property type="entry name" value="TFR_dimer"/>
    <property type="match status" value="1"/>
</dbReference>
<dbReference type="OrthoDB" id="5841748at2759"/>
<evidence type="ECO:0000313" key="7">
    <source>
        <dbReference type="Proteomes" id="UP000758603"/>
    </source>
</evidence>
<accession>A0A9P8UCB6</accession>
<dbReference type="InterPro" id="IPR003137">
    <property type="entry name" value="PA_domain"/>
</dbReference>
<gene>
    <name evidence="6" type="ORF">BKA67DRAFT_695641</name>
</gene>
<keyword evidence="7" id="KW-1185">Reference proteome</keyword>
<feature type="domain" description="Transferrin receptor-like dimerisation" evidence="4">
    <location>
        <begin position="622"/>
        <end position="725"/>
    </location>
</feature>
<dbReference type="InterPro" id="IPR007484">
    <property type="entry name" value="Peptidase_M28"/>
</dbReference>